<organism evidence="4 5">
    <name type="scientific">Parafrankia irregularis</name>
    <dbReference type="NCBI Taxonomy" id="795642"/>
    <lineage>
        <taxon>Bacteria</taxon>
        <taxon>Bacillati</taxon>
        <taxon>Actinomycetota</taxon>
        <taxon>Actinomycetes</taxon>
        <taxon>Frankiales</taxon>
        <taxon>Frankiaceae</taxon>
        <taxon>Parafrankia</taxon>
    </lineage>
</organism>
<gene>
    <name evidence="1" type="primary">murL</name>
    <name evidence="4" type="ORF">Ga0074812_110122</name>
</gene>
<dbReference type="GO" id="GO:0016855">
    <property type="term" value="F:racemase and epimerase activity, acting on amino acids and derivatives"/>
    <property type="evidence" value="ECO:0007669"/>
    <property type="project" value="UniProtKB-UniRule"/>
</dbReference>
<proteinExistence type="inferred from homology"/>
<reference evidence="5" key="1">
    <citation type="submission" date="2015-11" db="EMBL/GenBank/DDBJ databases">
        <authorList>
            <person name="Varghese N."/>
        </authorList>
    </citation>
    <scope>NUCLEOTIDE SEQUENCE [LARGE SCALE GENOMIC DNA]</scope>
    <source>
        <strain evidence="5">DSM 45899</strain>
    </source>
</reference>
<dbReference type="AlphaFoldDB" id="A0A0S4QNT4"/>
<keyword evidence="1" id="KW-0413">Isomerase</keyword>
<keyword evidence="1" id="KW-0133">Cell shape</keyword>
<keyword evidence="1" id="KW-0961">Cell wall biogenesis/degradation</keyword>
<accession>A0A0S4QNT4</accession>
<comment type="similarity">
    <text evidence="1">Belongs to the MurL family.</text>
</comment>
<dbReference type="InterPro" id="IPR058741">
    <property type="entry name" value="MurL_C"/>
</dbReference>
<dbReference type="Pfam" id="PF26299">
    <property type="entry name" value="MurL_N"/>
    <property type="match status" value="1"/>
</dbReference>
<evidence type="ECO:0000313" key="4">
    <source>
        <dbReference type="EMBL" id="CUU57107.1"/>
    </source>
</evidence>
<dbReference type="EMBL" id="FAOZ01000010">
    <property type="protein sequence ID" value="CUU57107.1"/>
    <property type="molecule type" value="Genomic_DNA"/>
</dbReference>
<dbReference type="InterPro" id="IPR043689">
    <property type="entry name" value="MurL"/>
</dbReference>
<dbReference type="GO" id="GO:0005737">
    <property type="term" value="C:cytoplasm"/>
    <property type="evidence" value="ECO:0007669"/>
    <property type="project" value="UniProtKB-UniRule"/>
</dbReference>
<keyword evidence="1" id="KW-0132">Cell division</keyword>
<dbReference type="GO" id="GO:0051301">
    <property type="term" value="P:cell division"/>
    <property type="evidence" value="ECO:0007669"/>
    <property type="project" value="UniProtKB-KW"/>
</dbReference>
<dbReference type="Pfam" id="PF26298">
    <property type="entry name" value="MurL_epimerase_C"/>
    <property type="match status" value="1"/>
</dbReference>
<dbReference type="GO" id="GO:0009252">
    <property type="term" value="P:peptidoglycan biosynthetic process"/>
    <property type="evidence" value="ECO:0007669"/>
    <property type="project" value="UniProtKB-UniRule"/>
</dbReference>
<dbReference type="HAMAP" id="MF_02209">
    <property type="entry name" value="MurL"/>
    <property type="match status" value="1"/>
</dbReference>
<protein>
    <recommendedName>
        <fullName evidence="1">UDP-N-acetyl-alpha-D-muramoyl-L-alanyl-L-glutamate epimerase</fullName>
        <ecNumber evidence="1">5.1.1.23</ecNumber>
    </recommendedName>
    <alternativeName>
        <fullName evidence="1">UDP-MurNAc-L-Ala-L-Glu epimerase</fullName>
    </alternativeName>
</protein>
<sequence length="479" mass="50300">MFDPAGFSEFSYEGYSFDSTGETFRAFYSLLGQAGSIEFVETIRLPNGNQGRPAGVPSARTARLLALASGLSYYKAAAPGTVRVGFGLTDGEHTFLSELIRNGLGEFAFRNQLPGALTPQITGKRLDEVPDEITGAVGGGAAGGGSGARGGGEAGGAVAAAPAAPLVPVGGGKDSVVTIESLKAAGFDPVLFSVNTFAPITRCARVSGQPLVSAQRSIDPALLEANRQGAHNGHVPVTAVVSLIALMAAERLGLGPVVMSNERSAEYGNLSWNGHTINHQWSKSIHFEALLRSALESSGGAASGGTGADAYFSLLRPLSELEIARRFAGLPAYFEAFTSCNRSFRIDESKRASSWCRECPKCQFVFLVLAPFLSSGRLTEIFGGNMLDDPANLDGYLEILGLRGHKPFECVGEYDEALVALALLGRDPGWVQARLVGPLTDEMHAKGQTPAPGLDAALLEPSATHFIPRPFREALDALG</sequence>
<comment type="function">
    <text evidence="1">Cell wall formation. Catalyzes epimerization of the terminal L-glutamate in UDP-N-acetyl-alpha-D-muramoyl-L-alanyl-L-glutamate.</text>
</comment>
<comment type="catalytic activity">
    <reaction evidence="1">
        <text>UDP-N-acetyl-alpha-D-muramoyl-L-alanyl-L-glutamate + ATP + H2O = UDP-N-acetyl-alpha-D-muramoyl-L-alanyl-D-glutamate + AMP + diphosphate + H(+)</text>
        <dbReference type="Rhea" id="RHEA:58812"/>
        <dbReference type="ChEBI" id="CHEBI:15377"/>
        <dbReference type="ChEBI" id="CHEBI:15378"/>
        <dbReference type="ChEBI" id="CHEBI:30616"/>
        <dbReference type="ChEBI" id="CHEBI:33019"/>
        <dbReference type="ChEBI" id="CHEBI:83900"/>
        <dbReference type="ChEBI" id="CHEBI:142725"/>
        <dbReference type="ChEBI" id="CHEBI:456215"/>
        <dbReference type="EC" id="5.1.1.23"/>
    </reaction>
</comment>
<evidence type="ECO:0000259" key="2">
    <source>
        <dbReference type="Pfam" id="PF26298"/>
    </source>
</evidence>
<feature type="domain" description="MurL N-terminal" evidence="3">
    <location>
        <begin position="1"/>
        <end position="314"/>
    </location>
</feature>
<evidence type="ECO:0000259" key="3">
    <source>
        <dbReference type="Pfam" id="PF26299"/>
    </source>
</evidence>
<dbReference type="RefSeq" id="WP_091278131.1">
    <property type="nucleotide sequence ID" value="NZ_FAOZ01000010.1"/>
</dbReference>
<dbReference type="GO" id="GO:0008360">
    <property type="term" value="P:regulation of cell shape"/>
    <property type="evidence" value="ECO:0007669"/>
    <property type="project" value="UniProtKB-KW"/>
</dbReference>
<name>A0A0S4QNT4_9ACTN</name>
<keyword evidence="1" id="KW-0131">Cell cycle</keyword>
<keyword evidence="1" id="KW-0573">Peptidoglycan synthesis</keyword>
<keyword evidence="5" id="KW-1185">Reference proteome</keyword>
<dbReference type="InterPro" id="IPR058740">
    <property type="entry name" value="MurL_N"/>
</dbReference>
<dbReference type="UniPathway" id="UPA00219"/>
<evidence type="ECO:0000256" key="1">
    <source>
        <dbReference type="HAMAP-Rule" id="MF_02209"/>
    </source>
</evidence>
<feature type="domain" description="MurL C-terminal" evidence="2">
    <location>
        <begin position="337"/>
        <end position="448"/>
    </location>
</feature>
<evidence type="ECO:0000313" key="5">
    <source>
        <dbReference type="Proteomes" id="UP000198802"/>
    </source>
</evidence>
<comment type="pathway">
    <text evidence="1">Cell wall biogenesis; peptidoglycan biosynthesis.</text>
</comment>
<dbReference type="EC" id="5.1.1.23" evidence="1"/>
<dbReference type="GO" id="GO:0071555">
    <property type="term" value="P:cell wall organization"/>
    <property type="evidence" value="ECO:0007669"/>
    <property type="project" value="UniProtKB-KW"/>
</dbReference>
<dbReference type="Proteomes" id="UP000198802">
    <property type="component" value="Unassembled WGS sequence"/>
</dbReference>